<proteinExistence type="predicted"/>
<dbReference type="AlphaFoldDB" id="A0A2M3ZTH6"/>
<sequence length="67" mass="7624">MIAGCLFRSLVCFLQHQILALFHCFQSLRQLVIFHIIILWLGYTNATDSGSCCWLRFNCSLIRSSGG</sequence>
<dbReference type="EMBL" id="GGFM01011090">
    <property type="protein sequence ID" value="MBW31841.1"/>
    <property type="molecule type" value="Transcribed_RNA"/>
</dbReference>
<name>A0A2M3ZTH6_9DIPT</name>
<accession>A0A2M3ZTH6</accession>
<reference evidence="1" key="1">
    <citation type="submission" date="2018-01" db="EMBL/GenBank/DDBJ databases">
        <title>An insight into the sialome of Amazonian anophelines.</title>
        <authorList>
            <person name="Ribeiro J.M."/>
            <person name="Scarpassa V."/>
            <person name="Calvo E."/>
        </authorList>
    </citation>
    <scope>NUCLEOTIDE SEQUENCE</scope>
    <source>
        <tissue evidence="1">Salivary glands</tissue>
    </source>
</reference>
<organism evidence="1">
    <name type="scientific">Anopheles braziliensis</name>
    <dbReference type="NCBI Taxonomy" id="58242"/>
    <lineage>
        <taxon>Eukaryota</taxon>
        <taxon>Metazoa</taxon>
        <taxon>Ecdysozoa</taxon>
        <taxon>Arthropoda</taxon>
        <taxon>Hexapoda</taxon>
        <taxon>Insecta</taxon>
        <taxon>Pterygota</taxon>
        <taxon>Neoptera</taxon>
        <taxon>Endopterygota</taxon>
        <taxon>Diptera</taxon>
        <taxon>Nematocera</taxon>
        <taxon>Culicoidea</taxon>
        <taxon>Culicidae</taxon>
        <taxon>Anophelinae</taxon>
        <taxon>Anopheles</taxon>
    </lineage>
</organism>
<protein>
    <submittedName>
        <fullName evidence="1">Putative secreted peptide</fullName>
    </submittedName>
</protein>
<evidence type="ECO:0000313" key="1">
    <source>
        <dbReference type="EMBL" id="MBW31841.1"/>
    </source>
</evidence>